<protein>
    <submittedName>
        <fullName evidence="5">Membrane fusion protein, multidrug efflux system</fullName>
    </submittedName>
</protein>
<feature type="domain" description="CzcB-like barrel-sandwich hybrid" evidence="3">
    <location>
        <begin position="74"/>
        <end position="199"/>
    </location>
</feature>
<dbReference type="AlphaFoldDB" id="A0A1U7D8X0"/>
<name>A0A1U7D8X0_9RHOB</name>
<dbReference type="NCBIfam" id="TIGR01730">
    <property type="entry name" value="RND_mfp"/>
    <property type="match status" value="1"/>
</dbReference>
<evidence type="ECO:0000259" key="3">
    <source>
        <dbReference type="Pfam" id="PF25973"/>
    </source>
</evidence>
<dbReference type="Proteomes" id="UP000186559">
    <property type="component" value="Chromosome"/>
</dbReference>
<dbReference type="KEGG" id="tpro:Ga0080559_TMP3714"/>
<dbReference type="Gene3D" id="1.10.287.470">
    <property type="entry name" value="Helix hairpin bin"/>
    <property type="match status" value="1"/>
</dbReference>
<dbReference type="STRING" id="1229727.Ga0080559_TMP3714"/>
<evidence type="ECO:0000259" key="2">
    <source>
        <dbReference type="Pfam" id="PF25954"/>
    </source>
</evidence>
<keyword evidence="6" id="KW-1185">Reference proteome</keyword>
<dbReference type="GO" id="GO:1990281">
    <property type="term" value="C:efflux pump complex"/>
    <property type="evidence" value="ECO:0007669"/>
    <property type="project" value="TreeGrafter"/>
</dbReference>
<dbReference type="FunFam" id="2.40.30.170:FF:000010">
    <property type="entry name" value="Efflux RND transporter periplasmic adaptor subunit"/>
    <property type="match status" value="1"/>
</dbReference>
<dbReference type="EMBL" id="CP014796">
    <property type="protein sequence ID" value="APX24510.1"/>
    <property type="molecule type" value="Genomic_DNA"/>
</dbReference>
<dbReference type="PANTHER" id="PTHR30469">
    <property type="entry name" value="MULTIDRUG RESISTANCE PROTEIN MDTA"/>
    <property type="match status" value="1"/>
</dbReference>
<feature type="domain" description="CusB-like beta-barrel" evidence="2">
    <location>
        <begin position="206"/>
        <end position="276"/>
    </location>
</feature>
<dbReference type="Gene3D" id="2.40.50.100">
    <property type="match status" value="1"/>
</dbReference>
<sequence>MMRALRVLIGLLLLAGAGFGGFVYTSDMLAATQDSGGGRPERGPLQVRTEAAQTMRFAETVEAVGTARARESVMLHPPAAGRVTEVAIDPGARVSEGDVLLRLDDAEARARLTATEATLTQTRAAHDRLQALSRSGSVTEANLEAARADMMRAEAEHALAETALRDRTLTAPFAGVVGFTDVARGELVDTATEVTTLDDLSVIDVAFSVPERYLSRLARGQLVELTSAAWPDRRFIGEISAIDTRVDETTRAIAMRARVPNDDRALTAGMFLRAALVLDERQATAVPERALSVAGDDSYIHIAEAGTARRVSVTTGRMAAGMIEVSGPVQPGDAVIVTNLANVSDGADVEVLAAEQARLEAPSQ</sequence>
<organism evidence="5 6">
    <name type="scientific">Salipiger profundus</name>
    <dbReference type="NCBI Taxonomy" id="1229727"/>
    <lineage>
        <taxon>Bacteria</taxon>
        <taxon>Pseudomonadati</taxon>
        <taxon>Pseudomonadota</taxon>
        <taxon>Alphaproteobacteria</taxon>
        <taxon>Rhodobacterales</taxon>
        <taxon>Roseobacteraceae</taxon>
        <taxon>Salipiger</taxon>
    </lineage>
</organism>
<dbReference type="SUPFAM" id="SSF111369">
    <property type="entry name" value="HlyD-like secretion proteins"/>
    <property type="match status" value="1"/>
</dbReference>
<comment type="similarity">
    <text evidence="1">Belongs to the membrane fusion protein (MFP) (TC 8.A.1) family.</text>
</comment>
<evidence type="ECO:0000313" key="5">
    <source>
        <dbReference type="EMBL" id="APX24510.1"/>
    </source>
</evidence>
<dbReference type="InterPro" id="IPR006143">
    <property type="entry name" value="RND_pump_MFP"/>
</dbReference>
<proteinExistence type="inferred from homology"/>
<dbReference type="InterPro" id="IPR058792">
    <property type="entry name" value="Beta-barrel_RND_2"/>
</dbReference>
<dbReference type="InterPro" id="IPR058637">
    <property type="entry name" value="YknX-like_C"/>
</dbReference>
<gene>
    <name evidence="5" type="ORF">Ga0080559_TMP3714</name>
</gene>
<dbReference type="InterPro" id="IPR058647">
    <property type="entry name" value="BSH_CzcB-like"/>
</dbReference>
<accession>A0A1U7D8X0</accession>
<feature type="domain" description="YknX-like C-terminal permuted SH3-like" evidence="4">
    <location>
        <begin position="284"/>
        <end position="351"/>
    </location>
</feature>
<dbReference type="Pfam" id="PF25973">
    <property type="entry name" value="BSH_CzcB"/>
    <property type="match status" value="1"/>
</dbReference>
<reference evidence="5 6" key="1">
    <citation type="submission" date="2016-03" db="EMBL/GenBank/DDBJ databases">
        <title>Deep-sea bacteria in the southern Pacific.</title>
        <authorList>
            <person name="Tang K."/>
        </authorList>
    </citation>
    <scope>NUCLEOTIDE SEQUENCE [LARGE SCALE GENOMIC DNA]</scope>
    <source>
        <strain evidence="5 6">JLT2016</strain>
    </source>
</reference>
<evidence type="ECO:0000313" key="6">
    <source>
        <dbReference type="Proteomes" id="UP000186559"/>
    </source>
</evidence>
<dbReference type="PANTHER" id="PTHR30469:SF11">
    <property type="entry name" value="BLL4320 PROTEIN"/>
    <property type="match status" value="1"/>
</dbReference>
<dbReference type="GO" id="GO:0015562">
    <property type="term" value="F:efflux transmembrane transporter activity"/>
    <property type="evidence" value="ECO:0007669"/>
    <property type="project" value="TreeGrafter"/>
</dbReference>
<dbReference type="Gene3D" id="2.40.420.20">
    <property type="match status" value="1"/>
</dbReference>
<dbReference type="Pfam" id="PF25989">
    <property type="entry name" value="YknX_C"/>
    <property type="match status" value="1"/>
</dbReference>
<evidence type="ECO:0000256" key="1">
    <source>
        <dbReference type="ARBA" id="ARBA00009477"/>
    </source>
</evidence>
<dbReference type="Gene3D" id="2.40.30.170">
    <property type="match status" value="1"/>
</dbReference>
<dbReference type="Pfam" id="PF25954">
    <property type="entry name" value="Beta-barrel_RND_2"/>
    <property type="match status" value="1"/>
</dbReference>
<evidence type="ECO:0000259" key="4">
    <source>
        <dbReference type="Pfam" id="PF25989"/>
    </source>
</evidence>